<dbReference type="EMBL" id="KZ613919">
    <property type="protein sequence ID" value="PMD49803.1"/>
    <property type="molecule type" value="Genomic_DNA"/>
</dbReference>
<dbReference type="Gene3D" id="3.40.50.200">
    <property type="entry name" value="Peptidase S8/S53 domain"/>
    <property type="match status" value="1"/>
</dbReference>
<accession>A0A2J6SGC1</accession>
<feature type="compositionally biased region" description="Basic and acidic residues" evidence="7">
    <location>
        <begin position="254"/>
        <end position="265"/>
    </location>
</feature>
<dbReference type="GeneID" id="36592324"/>
<dbReference type="SMART" id="SM00248">
    <property type="entry name" value="ANK"/>
    <property type="match status" value="4"/>
</dbReference>
<feature type="compositionally biased region" description="Basic and acidic residues" evidence="7">
    <location>
        <begin position="210"/>
        <end position="219"/>
    </location>
</feature>
<dbReference type="GO" id="GO:0006508">
    <property type="term" value="P:proteolysis"/>
    <property type="evidence" value="ECO:0007669"/>
    <property type="project" value="UniProtKB-KW"/>
</dbReference>
<reference evidence="9 10" key="1">
    <citation type="submission" date="2016-04" db="EMBL/GenBank/DDBJ databases">
        <title>A degradative enzymes factory behind the ericoid mycorrhizal symbiosis.</title>
        <authorList>
            <consortium name="DOE Joint Genome Institute"/>
            <person name="Martino E."/>
            <person name="Morin E."/>
            <person name="Grelet G."/>
            <person name="Kuo A."/>
            <person name="Kohler A."/>
            <person name="Daghino S."/>
            <person name="Barry K."/>
            <person name="Choi C."/>
            <person name="Cichocki N."/>
            <person name="Clum A."/>
            <person name="Copeland A."/>
            <person name="Hainaut M."/>
            <person name="Haridas S."/>
            <person name="Labutti K."/>
            <person name="Lindquist E."/>
            <person name="Lipzen A."/>
            <person name="Khouja H.-R."/>
            <person name="Murat C."/>
            <person name="Ohm R."/>
            <person name="Olson A."/>
            <person name="Spatafora J."/>
            <person name="Veneault-Fourrey C."/>
            <person name="Henrissat B."/>
            <person name="Grigoriev I."/>
            <person name="Martin F."/>
            <person name="Perotto S."/>
        </authorList>
    </citation>
    <scope>NUCLEOTIDE SEQUENCE [LARGE SCALE GENOMIC DNA]</scope>
    <source>
        <strain evidence="9 10">E</strain>
    </source>
</reference>
<dbReference type="InParanoid" id="A0A2J6SGC1"/>
<dbReference type="Gene3D" id="1.25.40.20">
    <property type="entry name" value="Ankyrin repeat-containing domain"/>
    <property type="match status" value="1"/>
</dbReference>
<dbReference type="CDD" id="cd07491">
    <property type="entry name" value="Peptidases_S8_7"/>
    <property type="match status" value="1"/>
</dbReference>
<dbReference type="STRING" id="1095630.A0A2J6SGC1"/>
<dbReference type="InterPro" id="IPR000209">
    <property type="entry name" value="Peptidase_S8/S53_dom"/>
</dbReference>
<feature type="region of interest" description="Disordered" evidence="7">
    <location>
        <begin position="666"/>
        <end position="691"/>
    </location>
</feature>
<name>A0A2J6SGC1_9HELO</name>
<dbReference type="PROSITE" id="PS50297">
    <property type="entry name" value="ANK_REP_REGION"/>
    <property type="match status" value="1"/>
</dbReference>
<dbReference type="Proteomes" id="UP000235371">
    <property type="component" value="Unassembled WGS sequence"/>
</dbReference>
<dbReference type="Pfam" id="PF00082">
    <property type="entry name" value="Peptidase_S8"/>
    <property type="match status" value="1"/>
</dbReference>
<feature type="region of interest" description="Disordered" evidence="7">
    <location>
        <begin position="294"/>
        <end position="349"/>
    </location>
</feature>
<evidence type="ECO:0000256" key="6">
    <source>
        <dbReference type="SAM" id="Coils"/>
    </source>
</evidence>
<keyword evidence="5" id="KW-0040">ANK repeat</keyword>
<evidence type="ECO:0000256" key="2">
    <source>
        <dbReference type="ARBA" id="ARBA00022670"/>
    </source>
</evidence>
<feature type="region of interest" description="Disordered" evidence="7">
    <location>
        <begin position="203"/>
        <end position="280"/>
    </location>
</feature>
<dbReference type="InterPro" id="IPR051048">
    <property type="entry name" value="Peptidase_S8/S53_subtilisin"/>
</dbReference>
<feature type="compositionally biased region" description="Polar residues" evidence="7">
    <location>
        <begin position="678"/>
        <end position="691"/>
    </location>
</feature>
<protein>
    <recommendedName>
        <fullName evidence="8">Peptidase S8/S53 domain-containing protein</fullName>
    </recommendedName>
</protein>
<evidence type="ECO:0000313" key="9">
    <source>
        <dbReference type="EMBL" id="PMD49803.1"/>
    </source>
</evidence>
<gene>
    <name evidence="9" type="ORF">K444DRAFT_638404</name>
</gene>
<evidence type="ECO:0000256" key="1">
    <source>
        <dbReference type="ARBA" id="ARBA00011073"/>
    </source>
</evidence>
<dbReference type="InterPro" id="IPR002110">
    <property type="entry name" value="Ankyrin_rpt"/>
</dbReference>
<feature type="compositionally biased region" description="Basic and acidic residues" evidence="7">
    <location>
        <begin position="337"/>
        <end position="349"/>
    </location>
</feature>
<evidence type="ECO:0000256" key="5">
    <source>
        <dbReference type="PROSITE-ProRule" id="PRU00023"/>
    </source>
</evidence>
<dbReference type="SUPFAM" id="SSF52743">
    <property type="entry name" value="Subtilisin-like"/>
    <property type="match status" value="1"/>
</dbReference>
<keyword evidence="6" id="KW-0175">Coiled coil</keyword>
<evidence type="ECO:0000256" key="3">
    <source>
        <dbReference type="ARBA" id="ARBA00022801"/>
    </source>
</evidence>
<feature type="domain" description="Peptidase S8/S53" evidence="8">
    <location>
        <begin position="724"/>
        <end position="957"/>
    </location>
</feature>
<dbReference type="PANTHER" id="PTHR43399:SF4">
    <property type="entry name" value="CELL WALL-ASSOCIATED PROTEASE"/>
    <property type="match status" value="1"/>
</dbReference>
<dbReference type="RefSeq" id="XP_024726707.1">
    <property type="nucleotide sequence ID" value="XM_024884247.1"/>
</dbReference>
<keyword evidence="2" id="KW-0645">Protease</keyword>
<feature type="coiled-coil region" evidence="6">
    <location>
        <begin position="586"/>
        <end position="637"/>
    </location>
</feature>
<comment type="similarity">
    <text evidence="1">Belongs to the peptidase S8 family.</text>
</comment>
<evidence type="ECO:0000256" key="4">
    <source>
        <dbReference type="ARBA" id="ARBA00022825"/>
    </source>
</evidence>
<dbReference type="SUPFAM" id="SSF48403">
    <property type="entry name" value="Ankyrin repeat"/>
    <property type="match status" value="1"/>
</dbReference>
<dbReference type="AlphaFoldDB" id="A0A2J6SGC1"/>
<feature type="repeat" description="ANK" evidence="5">
    <location>
        <begin position="143"/>
        <end position="172"/>
    </location>
</feature>
<dbReference type="PRINTS" id="PR00723">
    <property type="entry name" value="SUBTILISIN"/>
</dbReference>
<evidence type="ECO:0000256" key="7">
    <source>
        <dbReference type="SAM" id="MobiDB-lite"/>
    </source>
</evidence>
<keyword evidence="10" id="KW-1185">Reference proteome</keyword>
<dbReference type="PROSITE" id="PS50088">
    <property type="entry name" value="ANK_REPEAT"/>
    <property type="match status" value="1"/>
</dbReference>
<sequence length="1064" mass="119496">MAKARNRELNLGQKENRQEFLDQYGNILVEKTQTYNQTLLHIIADTLGHKSLTRCIVRKDKKLLEHKDDSGKTALHIAIVKKNYDFLEVVLKEITNLDTILRMRCEHARNCIHIAIYHGLKKESTVNLIKGASEATLSAVDQDGLTPLHLAVEYQRSSEPQLAIVQALITYGDGALDKFTINPKDLSVYEYHQYTRSLAAKLSEPVGSREAGRSHEEPPKVVVQGQKNNPAKSEREGASDYSDADGKGPFQKAIKFDRGPMKEPMGKGPAAPPAFNGRRGSTVTSLALNTMSNHPSLATASEDGMSPIKGSRLATDSAGFEPRKPERRATGHVPRINRTDEESARKLQEEEKRRAEFADKIRQEFKLYYLRSTFGRSGQLTPRDQLNATRFLHGSNIDNINLCFDYSEAPKRILRESFRQSYDHMSFDNVLRYVTFRRIELQKPLQPATESRLLNKLPQKPKPGRGRDDLTFFFEWLYKKKVRHILKVTVDDLEDPPHSDQAMVECLKRFEIETLDWRRVDLCPETLNHACQNVRELYLRWSGNRAVLRAWGEPEGLPRLPKLEKVHLVWNPEQTLESADRVEMYIEDFQERLDETLEAIDTARRKQERFDQILETIDVARRNKEAKKEQLDETLQVINTTLRNLDAPAPKADEATKRKILVYRGEENAPGSEHLVQSGPTKAPSNTNERNLQSNRWLDCMDKFADEIQNVKIPQNIDNAILKNDIKVALIDDGADPYVESLRGKIRGGESFDRGYPHENGPSPYYTSTKGHGTVMADMICRVCPMAKLYVYKLETHSSINPATQTQAYDQISAESAALAVTAAVNQKVDIISMSWTVKETEENHESITHLREAIKLALDARILLFCAAADTGAVTEVEYPWSYDQRRIFRIGAATADGRVWGPTGSPGNVSFILPGHKVVSRNPYREGALPDDFEERTGSSIATALAAGLAALILHCVRLGAIHTELEERLGVVSSTAVKAAALLRVKDHDNMSSVLKAIGLDEGQQKFIEVWRRFDGPTQGLKAPGVGVEVNSSSAGSTPAELRVIATLARDFMSGIAERIS</sequence>
<keyword evidence="3" id="KW-0378">Hydrolase</keyword>
<dbReference type="GO" id="GO:0004252">
    <property type="term" value="F:serine-type endopeptidase activity"/>
    <property type="evidence" value="ECO:0007669"/>
    <property type="project" value="InterPro"/>
</dbReference>
<organism evidence="9 10">
    <name type="scientific">Hyaloscypha bicolor E</name>
    <dbReference type="NCBI Taxonomy" id="1095630"/>
    <lineage>
        <taxon>Eukaryota</taxon>
        <taxon>Fungi</taxon>
        <taxon>Dikarya</taxon>
        <taxon>Ascomycota</taxon>
        <taxon>Pezizomycotina</taxon>
        <taxon>Leotiomycetes</taxon>
        <taxon>Helotiales</taxon>
        <taxon>Hyaloscyphaceae</taxon>
        <taxon>Hyaloscypha</taxon>
        <taxon>Hyaloscypha bicolor</taxon>
    </lineage>
</organism>
<evidence type="ECO:0000259" key="8">
    <source>
        <dbReference type="Pfam" id="PF00082"/>
    </source>
</evidence>
<proteinExistence type="inferred from homology"/>
<keyword evidence="4" id="KW-0720">Serine protease</keyword>
<dbReference type="PANTHER" id="PTHR43399">
    <property type="entry name" value="SUBTILISIN-RELATED"/>
    <property type="match status" value="1"/>
</dbReference>
<evidence type="ECO:0000313" key="10">
    <source>
        <dbReference type="Proteomes" id="UP000235371"/>
    </source>
</evidence>
<dbReference type="OrthoDB" id="3539043at2759"/>
<dbReference type="InterPro" id="IPR036770">
    <property type="entry name" value="Ankyrin_rpt-contain_sf"/>
</dbReference>
<dbReference type="InterPro" id="IPR036852">
    <property type="entry name" value="Peptidase_S8/S53_dom_sf"/>
</dbReference>
<dbReference type="InterPro" id="IPR015500">
    <property type="entry name" value="Peptidase_S8_subtilisin-rel"/>
</dbReference>